<comment type="caution">
    <text evidence="1">The sequence shown here is derived from an EMBL/GenBank/DDBJ whole genome shotgun (WGS) entry which is preliminary data.</text>
</comment>
<reference evidence="1 2" key="1">
    <citation type="submission" date="2020-12" db="EMBL/GenBank/DDBJ databases">
        <title>Concerted genomic and epigenomic changes stabilize Arabidopsis allopolyploids.</title>
        <authorList>
            <person name="Chen Z."/>
        </authorList>
    </citation>
    <scope>NUCLEOTIDE SEQUENCE [LARGE SCALE GENOMIC DNA]</scope>
    <source>
        <strain evidence="1">As9502</strain>
        <tissue evidence="1">Leaf</tissue>
    </source>
</reference>
<protein>
    <submittedName>
        <fullName evidence="1">Uncharacterized protein</fullName>
    </submittedName>
</protein>
<keyword evidence="2" id="KW-1185">Reference proteome</keyword>
<organism evidence="1 2">
    <name type="scientific">Arabidopsis suecica</name>
    <name type="common">Swedish thale-cress</name>
    <name type="synonym">Cardaminopsis suecica</name>
    <dbReference type="NCBI Taxonomy" id="45249"/>
    <lineage>
        <taxon>Eukaryota</taxon>
        <taxon>Viridiplantae</taxon>
        <taxon>Streptophyta</taxon>
        <taxon>Embryophyta</taxon>
        <taxon>Tracheophyta</taxon>
        <taxon>Spermatophyta</taxon>
        <taxon>Magnoliopsida</taxon>
        <taxon>eudicotyledons</taxon>
        <taxon>Gunneridae</taxon>
        <taxon>Pentapetalae</taxon>
        <taxon>rosids</taxon>
        <taxon>malvids</taxon>
        <taxon>Brassicales</taxon>
        <taxon>Brassicaceae</taxon>
        <taxon>Camelineae</taxon>
        <taxon>Arabidopsis</taxon>
    </lineage>
</organism>
<accession>A0A8T2F981</accession>
<evidence type="ECO:0000313" key="2">
    <source>
        <dbReference type="Proteomes" id="UP000694251"/>
    </source>
</evidence>
<gene>
    <name evidence="1" type="ORF">ISN44_As03g029380</name>
</gene>
<evidence type="ECO:0000313" key="1">
    <source>
        <dbReference type="EMBL" id="KAG7632845.1"/>
    </source>
</evidence>
<proteinExistence type="predicted"/>
<dbReference type="Proteomes" id="UP000694251">
    <property type="component" value="Chromosome 3"/>
</dbReference>
<dbReference type="EMBL" id="JAEFBJ010000003">
    <property type="protein sequence ID" value="KAG7632845.1"/>
    <property type="molecule type" value="Genomic_DNA"/>
</dbReference>
<dbReference type="AlphaFoldDB" id="A0A8T2F981"/>
<sequence>MIVVSYGLGKMKKLARLYEMIEDYLLKQHKVEAKPVISLLRRNCNTLGYEDLECHF</sequence>
<name>A0A8T2F981_ARASU</name>